<feature type="region of interest" description="Disordered" evidence="11">
    <location>
        <begin position="221"/>
        <end position="251"/>
    </location>
</feature>
<feature type="domain" description="OmpA-like" evidence="13">
    <location>
        <begin position="248"/>
        <end position="365"/>
    </location>
</feature>
<feature type="chain" id="PRO_5032987654" evidence="12">
    <location>
        <begin position="22"/>
        <end position="367"/>
    </location>
</feature>
<feature type="signal peptide" evidence="12">
    <location>
        <begin position="1"/>
        <end position="21"/>
    </location>
</feature>
<dbReference type="EMBL" id="WTYC01000009">
    <property type="protein sequence ID" value="MXO49302.1"/>
    <property type="molecule type" value="Genomic_DNA"/>
</dbReference>
<evidence type="ECO:0000256" key="4">
    <source>
        <dbReference type="ARBA" id="ARBA00022692"/>
    </source>
</evidence>
<dbReference type="InterPro" id="IPR011250">
    <property type="entry name" value="OMP/PagP_B-barrel"/>
</dbReference>
<dbReference type="InterPro" id="IPR050330">
    <property type="entry name" value="Bact_OuterMem_StrucFunc"/>
</dbReference>
<dbReference type="OrthoDB" id="189250at2"/>
<dbReference type="InterPro" id="IPR027385">
    <property type="entry name" value="Beta-barrel_OMP"/>
</dbReference>
<evidence type="ECO:0000256" key="2">
    <source>
        <dbReference type="ARBA" id="ARBA00022448"/>
    </source>
</evidence>
<dbReference type="Gene3D" id="3.30.1330.60">
    <property type="entry name" value="OmpA-like domain"/>
    <property type="match status" value="1"/>
</dbReference>
<dbReference type="InterPro" id="IPR006665">
    <property type="entry name" value="OmpA-like"/>
</dbReference>
<dbReference type="Proteomes" id="UP000448199">
    <property type="component" value="Unassembled WGS sequence"/>
</dbReference>
<dbReference type="PANTHER" id="PTHR30329:SF21">
    <property type="entry name" value="LIPOPROTEIN YIAD-RELATED"/>
    <property type="match status" value="1"/>
</dbReference>
<dbReference type="PROSITE" id="PS51123">
    <property type="entry name" value="OMPA_2"/>
    <property type="match status" value="1"/>
</dbReference>
<organism evidence="14 15">
    <name type="scientific">Qipengyuania vulgaris</name>
    <dbReference type="NCBI Taxonomy" id="291985"/>
    <lineage>
        <taxon>Bacteria</taxon>
        <taxon>Pseudomonadati</taxon>
        <taxon>Pseudomonadota</taxon>
        <taxon>Alphaproteobacteria</taxon>
        <taxon>Sphingomonadales</taxon>
        <taxon>Erythrobacteraceae</taxon>
        <taxon>Qipengyuania</taxon>
    </lineage>
</organism>
<dbReference type="PANTHER" id="PTHR30329">
    <property type="entry name" value="STATOR ELEMENT OF FLAGELLAR MOTOR COMPLEX"/>
    <property type="match status" value="1"/>
</dbReference>
<dbReference type="GO" id="GO:0006811">
    <property type="term" value="P:monoatomic ion transport"/>
    <property type="evidence" value="ECO:0007669"/>
    <property type="project" value="UniProtKB-KW"/>
</dbReference>
<name>A0A844XWJ0_9SPHN</name>
<keyword evidence="8 10" id="KW-0472">Membrane</keyword>
<evidence type="ECO:0000313" key="15">
    <source>
        <dbReference type="Proteomes" id="UP000448199"/>
    </source>
</evidence>
<keyword evidence="3" id="KW-1134">Transmembrane beta strand</keyword>
<dbReference type="Pfam" id="PF00691">
    <property type="entry name" value="OmpA"/>
    <property type="match status" value="1"/>
</dbReference>
<accession>A0A844XWJ0</accession>
<evidence type="ECO:0000256" key="3">
    <source>
        <dbReference type="ARBA" id="ARBA00022452"/>
    </source>
</evidence>
<dbReference type="PRINTS" id="PR01021">
    <property type="entry name" value="OMPADOMAIN"/>
</dbReference>
<feature type="compositionally biased region" description="Pro residues" evidence="11">
    <location>
        <begin position="225"/>
        <end position="250"/>
    </location>
</feature>
<evidence type="ECO:0000256" key="7">
    <source>
        <dbReference type="ARBA" id="ARBA00023114"/>
    </source>
</evidence>
<keyword evidence="2" id="KW-0813">Transport</keyword>
<comment type="caution">
    <text evidence="14">The sequence shown here is derived from an EMBL/GenBank/DDBJ whole genome shotgun (WGS) entry which is preliminary data.</text>
</comment>
<dbReference type="GO" id="GO:0009279">
    <property type="term" value="C:cell outer membrane"/>
    <property type="evidence" value="ECO:0007669"/>
    <property type="project" value="UniProtKB-SubCell"/>
</dbReference>
<protein>
    <submittedName>
        <fullName evidence="14">OmpA family protein</fullName>
    </submittedName>
</protein>
<keyword evidence="15" id="KW-1185">Reference proteome</keyword>
<dbReference type="SUPFAM" id="SSF56925">
    <property type="entry name" value="OMPA-like"/>
    <property type="match status" value="1"/>
</dbReference>
<dbReference type="CDD" id="cd07185">
    <property type="entry name" value="OmpA_C-like"/>
    <property type="match status" value="1"/>
</dbReference>
<reference evidence="14 15" key="1">
    <citation type="submission" date="2019-12" db="EMBL/GenBank/DDBJ databases">
        <title>Genomic-based taxomic classification of the family Erythrobacteraceae.</title>
        <authorList>
            <person name="Xu L."/>
        </authorList>
    </citation>
    <scope>NUCLEOTIDE SEQUENCE [LARGE SCALE GENOMIC DNA]</scope>
    <source>
        <strain evidence="14 15">DSM 17792</strain>
    </source>
</reference>
<keyword evidence="9" id="KW-0998">Cell outer membrane</keyword>
<dbReference type="Gene3D" id="2.40.160.20">
    <property type="match status" value="1"/>
</dbReference>
<evidence type="ECO:0000256" key="1">
    <source>
        <dbReference type="ARBA" id="ARBA00004571"/>
    </source>
</evidence>
<keyword evidence="6" id="KW-0406">Ion transport</keyword>
<comment type="subcellular location">
    <subcellularLocation>
        <location evidence="1">Cell outer membrane</location>
        <topology evidence="1">Multi-pass membrane protein</topology>
    </subcellularLocation>
</comment>
<sequence>MRKIAIGLALCSTALASPALARDNAVYVEAGFGPSLVQDFEIEPVDPARLGGAELEEDHGFDGGVAIGYDYGSFRIEIEGSYREFDHDRLSFASGPVFEGPLGKSTTASVMGNALLDLGDDDGLQFFVGAGAGSVYVDQAVAVTPDGLEQNLFNGDEWEFAWQALAGVRAPLTDNLDVGLRYRFFNVPDYRIGGSFGTPYIDTDWSSHSILGTVTLNFGEREEVLPPPPPPPPPPAPPPPAPPPPPPPAPVCQQGPYIVFFNWDESDITPEAATILDNAVSAYTDCGTASVMLAGHTDTSGSAQYNIGLAERRNASVRAYLTGRGVPGGSISSEAFGETQLRVPTADGVRELQNRRVEVTYGPGSGM</sequence>
<evidence type="ECO:0000256" key="9">
    <source>
        <dbReference type="ARBA" id="ARBA00023237"/>
    </source>
</evidence>
<evidence type="ECO:0000256" key="8">
    <source>
        <dbReference type="ARBA" id="ARBA00023136"/>
    </source>
</evidence>
<dbReference type="RefSeq" id="WP_160728833.1">
    <property type="nucleotide sequence ID" value="NZ_WTYC01000009.1"/>
</dbReference>
<keyword evidence="5 12" id="KW-0732">Signal</keyword>
<proteinExistence type="predicted"/>
<dbReference type="SUPFAM" id="SSF103088">
    <property type="entry name" value="OmpA-like"/>
    <property type="match status" value="1"/>
</dbReference>
<dbReference type="GO" id="GO:0015288">
    <property type="term" value="F:porin activity"/>
    <property type="evidence" value="ECO:0007669"/>
    <property type="project" value="UniProtKB-KW"/>
</dbReference>
<gene>
    <name evidence="14" type="ORF">GRI69_13665</name>
</gene>
<evidence type="ECO:0000259" key="13">
    <source>
        <dbReference type="PROSITE" id="PS51123"/>
    </source>
</evidence>
<evidence type="ECO:0000256" key="6">
    <source>
        <dbReference type="ARBA" id="ARBA00023065"/>
    </source>
</evidence>
<dbReference type="Pfam" id="PF13505">
    <property type="entry name" value="OMP_b-brl"/>
    <property type="match status" value="1"/>
</dbReference>
<evidence type="ECO:0000256" key="5">
    <source>
        <dbReference type="ARBA" id="ARBA00022729"/>
    </source>
</evidence>
<dbReference type="InterPro" id="IPR006664">
    <property type="entry name" value="OMP_bac"/>
</dbReference>
<evidence type="ECO:0000313" key="14">
    <source>
        <dbReference type="EMBL" id="MXO49302.1"/>
    </source>
</evidence>
<dbReference type="InterPro" id="IPR036737">
    <property type="entry name" value="OmpA-like_sf"/>
</dbReference>
<keyword evidence="4" id="KW-0812">Transmembrane</keyword>
<dbReference type="GO" id="GO:0046930">
    <property type="term" value="C:pore complex"/>
    <property type="evidence" value="ECO:0007669"/>
    <property type="project" value="UniProtKB-KW"/>
</dbReference>
<keyword evidence="7" id="KW-0626">Porin</keyword>
<evidence type="ECO:0000256" key="12">
    <source>
        <dbReference type="SAM" id="SignalP"/>
    </source>
</evidence>
<evidence type="ECO:0000256" key="11">
    <source>
        <dbReference type="SAM" id="MobiDB-lite"/>
    </source>
</evidence>
<dbReference type="AlphaFoldDB" id="A0A844XWJ0"/>
<evidence type="ECO:0000256" key="10">
    <source>
        <dbReference type="PROSITE-ProRule" id="PRU00473"/>
    </source>
</evidence>